<organism evidence="6 7">
    <name type="scientific">Flagellimonas spongiicola</name>
    <dbReference type="NCBI Taxonomy" id="2942208"/>
    <lineage>
        <taxon>Bacteria</taxon>
        <taxon>Pseudomonadati</taxon>
        <taxon>Bacteroidota</taxon>
        <taxon>Flavobacteriia</taxon>
        <taxon>Flavobacteriales</taxon>
        <taxon>Flavobacteriaceae</taxon>
        <taxon>Flagellimonas</taxon>
    </lineage>
</organism>
<keyword evidence="2" id="KW-0201">Cytochrome c-type biogenesis</keyword>
<feature type="domain" description="Thioredoxin" evidence="5">
    <location>
        <begin position="204"/>
        <end position="365"/>
    </location>
</feature>
<dbReference type="SUPFAM" id="SSF52833">
    <property type="entry name" value="Thioredoxin-like"/>
    <property type="match status" value="1"/>
</dbReference>
<accession>A0ABT0PVP6</accession>
<evidence type="ECO:0000259" key="5">
    <source>
        <dbReference type="PROSITE" id="PS51352"/>
    </source>
</evidence>
<gene>
    <name evidence="6" type="ORF">M3P19_15705</name>
</gene>
<evidence type="ECO:0000256" key="1">
    <source>
        <dbReference type="ARBA" id="ARBA00004196"/>
    </source>
</evidence>
<protein>
    <submittedName>
        <fullName evidence="6">TlpA family protein disulfide reductase</fullName>
    </submittedName>
</protein>
<dbReference type="PANTHER" id="PTHR42852:SF6">
    <property type="entry name" value="THIOL:DISULFIDE INTERCHANGE PROTEIN DSBE"/>
    <property type="match status" value="1"/>
</dbReference>
<dbReference type="InterPro" id="IPR050553">
    <property type="entry name" value="Thioredoxin_ResA/DsbE_sf"/>
</dbReference>
<dbReference type="InterPro" id="IPR000866">
    <property type="entry name" value="AhpC/TSA"/>
</dbReference>
<dbReference type="Gene3D" id="3.40.30.10">
    <property type="entry name" value="Glutaredoxin"/>
    <property type="match status" value="1"/>
</dbReference>
<reference evidence="6 7" key="1">
    <citation type="submission" date="2022-05" db="EMBL/GenBank/DDBJ databases">
        <authorList>
            <person name="Park J.-S."/>
        </authorList>
    </citation>
    <scope>NUCLEOTIDE SEQUENCE [LARGE SCALE GENOMIC DNA]</scope>
    <source>
        <strain evidence="6 7">2012CJ35-5</strain>
    </source>
</reference>
<dbReference type="InterPro" id="IPR036249">
    <property type="entry name" value="Thioredoxin-like_sf"/>
</dbReference>
<sequence length="366" mass="40977">MRNLKLILTYVIVCISGISLYGNNNVEVLGKVVSTYKTNAASGFQTSYFGTGSAKNEGKFDGTVKIQWSPGEDFQYQTIRIVGIHKIKDILGKRDRPVNIFLNEGGYLDINNQTRQYLYSPNIHNALETAFIKSPIFTYNALRFTLEHKSNLVVEHINGNLNLKCAANGESFTIVVNGDNFSVINVSWKREGWKNAEIKANINATIASAGIDFNAPDLADYKRVVIPTKGYLVPNWSSEYHSGGKVDSNQFKGNVVVLDFWATWCPPCIRAIPGLVKLDQKFGDSGLQILGMNYFEKRNPAKTMKRLNATYPTVDAERIGKEFGILNWPTTLVVDKKGVVRDMFIGYHGEETDNRLDTLVKQLLSE</sequence>
<comment type="subcellular location">
    <subcellularLocation>
        <location evidence="1">Cell envelope</location>
    </subcellularLocation>
</comment>
<evidence type="ECO:0000256" key="2">
    <source>
        <dbReference type="ARBA" id="ARBA00022748"/>
    </source>
</evidence>
<dbReference type="RefSeq" id="WP_249658643.1">
    <property type="nucleotide sequence ID" value="NZ_JAMFMA010000004.1"/>
</dbReference>
<evidence type="ECO:0000313" key="7">
    <source>
        <dbReference type="Proteomes" id="UP001203607"/>
    </source>
</evidence>
<dbReference type="Proteomes" id="UP001203607">
    <property type="component" value="Unassembled WGS sequence"/>
</dbReference>
<evidence type="ECO:0000313" key="6">
    <source>
        <dbReference type="EMBL" id="MCL6275459.1"/>
    </source>
</evidence>
<dbReference type="CDD" id="cd02966">
    <property type="entry name" value="TlpA_like_family"/>
    <property type="match status" value="1"/>
</dbReference>
<comment type="caution">
    <text evidence="6">The sequence shown here is derived from an EMBL/GenBank/DDBJ whole genome shotgun (WGS) entry which is preliminary data.</text>
</comment>
<evidence type="ECO:0000256" key="4">
    <source>
        <dbReference type="ARBA" id="ARBA00023284"/>
    </source>
</evidence>
<dbReference type="PROSITE" id="PS51352">
    <property type="entry name" value="THIOREDOXIN_2"/>
    <property type="match status" value="1"/>
</dbReference>
<dbReference type="PANTHER" id="PTHR42852">
    <property type="entry name" value="THIOL:DISULFIDE INTERCHANGE PROTEIN DSBE"/>
    <property type="match status" value="1"/>
</dbReference>
<keyword evidence="4" id="KW-0676">Redox-active center</keyword>
<dbReference type="InterPro" id="IPR013766">
    <property type="entry name" value="Thioredoxin_domain"/>
</dbReference>
<dbReference type="EMBL" id="JAMFMA010000004">
    <property type="protein sequence ID" value="MCL6275459.1"/>
    <property type="molecule type" value="Genomic_DNA"/>
</dbReference>
<keyword evidence="3" id="KW-1015">Disulfide bond</keyword>
<proteinExistence type="predicted"/>
<evidence type="ECO:0000256" key="3">
    <source>
        <dbReference type="ARBA" id="ARBA00023157"/>
    </source>
</evidence>
<keyword evidence="7" id="KW-1185">Reference proteome</keyword>
<name>A0ABT0PVP6_9FLAO</name>
<dbReference type="Pfam" id="PF00578">
    <property type="entry name" value="AhpC-TSA"/>
    <property type="match status" value="1"/>
</dbReference>